<feature type="region of interest" description="Disordered" evidence="1">
    <location>
        <begin position="187"/>
        <end position="215"/>
    </location>
</feature>
<feature type="compositionally biased region" description="Basic residues" evidence="1">
    <location>
        <begin position="474"/>
        <end position="486"/>
    </location>
</feature>
<sequence>MGSAHSFEDFRNPYRRRLSKHQATSNWVQIAGENDYGGVPTTPLSGAYHGQDDAIPTVPNVALLQSHSVSSVQWTKNNSSLGHDLSAPAGCYKSRPSRHSTDAFHPLRSAPVSGSARAASLEENEGLGNDVENKRLGDRCFSSPPALSSSSSTESWRTISSESDTSRELPHYIPYRRHSLQQIPGLATRPEETQSDIAAHRTKPPAPPVHYPYSPPVQAEADPAHLLRAPSQHGGPDDLGDSTEAGYRQLGSIRFGSLRITNGSPLSMRRGEVNMDEEADLDGDMNGTQTSSGDADNSHHALSLESISNEDFNDSNLTAHLPADSSDALPRESRSSVQRGETAQRRRGRSSGDMSRTSVETILARIPSVIRDEQLKLIRRQSTRVTADDSSSVCSDKFIPVMISDDIVQHKQANNDNSNGPHLSFQSFRNLIRQNRVKSYLQANTKAAFVEKTSHERTASHQDSAMKATARSPSRSRRKLAKKHPRAASPSAPSSPNIAPYDHETTNQLPLPLETPMGRNTGQQGKGHASSKSDSQVSEMRFPDYEKDLAPRVARRIERSLCDYSEDHRTTYERMPILLDKTSARPRAHVSFQGDPPKQVNGPIRVEQVRRSQTAEFKPLPTPKPELPQRRRLIKIPEPVPTGFGNRSSQESSMEPRLRQDIYPPMPSHVRSQTMPQVVRQYGPYHDEDEDPRQLFSPNNDSPFVSPLSDEDEDLWPLAPHDSSSSTVDQPSSSIHAREVSPIRHARSLPSIGNRPARSLRTPTPISTHSPRAVELAKRWQQQQQQQLQQQRQPARASLEQHRLPTFHEHVPSQRPATAGGIDEYDDSPFLNAPIWG</sequence>
<feature type="region of interest" description="Disordered" evidence="1">
    <location>
        <begin position="683"/>
        <end position="837"/>
    </location>
</feature>
<feature type="region of interest" description="Disordered" evidence="1">
    <location>
        <begin position="92"/>
        <end position="168"/>
    </location>
</feature>
<keyword evidence="3" id="KW-1185">Reference proteome</keyword>
<feature type="region of interest" description="Disordered" evidence="1">
    <location>
        <begin position="637"/>
        <end position="656"/>
    </location>
</feature>
<feature type="compositionally biased region" description="Low complexity" evidence="1">
    <location>
        <begin position="142"/>
        <end position="163"/>
    </location>
</feature>
<feature type="region of interest" description="Disordered" evidence="1">
    <location>
        <begin position="313"/>
        <end position="357"/>
    </location>
</feature>
<dbReference type="EMBL" id="LUKN01003437">
    <property type="protein sequence ID" value="OAQ97431.1"/>
    <property type="molecule type" value="Genomic_DNA"/>
</dbReference>
<evidence type="ECO:0000313" key="2">
    <source>
        <dbReference type="EMBL" id="OAQ97431.1"/>
    </source>
</evidence>
<dbReference type="OrthoDB" id="5341904at2759"/>
<accession>A0A179I695</accession>
<evidence type="ECO:0000313" key="3">
    <source>
        <dbReference type="Proteomes" id="UP000243081"/>
    </source>
</evidence>
<feature type="region of interest" description="Disordered" evidence="1">
    <location>
        <begin position="451"/>
        <end position="539"/>
    </location>
</feature>
<feature type="region of interest" description="Disordered" evidence="1">
    <location>
        <begin position="279"/>
        <end position="300"/>
    </location>
</feature>
<feature type="compositionally biased region" description="Low complexity" evidence="1">
    <location>
        <begin position="723"/>
        <end position="734"/>
    </location>
</feature>
<reference evidence="2 3" key="1">
    <citation type="submission" date="2016-03" db="EMBL/GenBank/DDBJ databases">
        <title>Fine-scale spatial genetic structure of a fungal parasite of coffee scale insects.</title>
        <authorList>
            <person name="Jackson D."/>
            <person name="Zemenick K.A."/>
            <person name="Malloure B."/>
            <person name="Quandt C.A."/>
            <person name="James T.Y."/>
        </authorList>
    </citation>
    <scope>NUCLEOTIDE SEQUENCE [LARGE SCALE GENOMIC DNA]</scope>
    <source>
        <strain evidence="2 3">UM487</strain>
    </source>
</reference>
<dbReference type="Proteomes" id="UP000243081">
    <property type="component" value="Unassembled WGS sequence"/>
</dbReference>
<comment type="caution">
    <text evidence="2">The sequence shown here is derived from an EMBL/GenBank/DDBJ whole genome shotgun (WGS) entry which is preliminary data.</text>
</comment>
<proteinExistence type="predicted"/>
<feature type="compositionally biased region" description="Low complexity" evidence="1">
    <location>
        <begin position="781"/>
        <end position="793"/>
    </location>
</feature>
<feature type="compositionally biased region" description="Polar residues" evidence="1">
    <location>
        <begin position="761"/>
        <end position="770"/>
    </location>
</feature>
<evidence type="ECO:0000256" key="1">
    <source>
        <dbReference type="SAM" id="MobiDB-lite"/>
    </source>
</evidence>
<dbReference type="OMA" id="HQATSNW"/>
<feature type="compositionally biased region" description="Polar residues" evidence="1">
    <location>
        <begin position="286"/>
        <end position="295"/>
    </location>
</feature>
<organism evidence="2 3">
    <name type="scientific">Cordyceps confragosa</name>
    <name type="common">Lecanicillium lecanii</name>
    <dbReference type="NCBI Taxonomy" id="2714763"/>
    <lineage>
        <taxon>Eukaryota</taxon>
        <taxon>Fungi</taxon>
        <taxon>Dikarya</taxon>
        <taxon>Ascomycota</taxon>
        <taxon>Pezizomycotina</taxon>
        <taxon>Sordariomycetes</taxon>
        <taxon>Hypocreomycetidae</taxon>
        <taxon>Hypocreales</taxon>
        <taxon>Cordycipitaceae</taxon>
        <taxon>Akanthomyces</taxon>
    </lineage>
</organism>
<feature type="compositionally biased region" description="Basic and acidic residues" evidence="1">
    <location>
        <begin position="799"/>
        <end position="812"/>
    </location>
</feature>
<protein>
    <submittedName>
        <fullName evidence="2">Uncharacterized protein</fullName>
    </submittedName>
</protein>
<feature type="compositionally biased region" description="Low complexity" evidence="1">
    <location>
        <begin position="487"/>
        <end position="500"/>
    </location>
</feature>
<feature type="compositionally biased region" description="Pro residues" evidence="1">
    <location>
        <begin position="204"/>
        <end position="215"/>
    </location>
</feature>
<dbReference type="AlphaFoldDB" id="A0A179I695"/>
<gene>
    <name evidence="2" type="ORF">LLEC1_02522</name>
</gene>
<name>A0A179I695_CORDF</name>